<organism evidence="1 2">
    <name type="scientific">Pyruvatibacter mobilis</name>
    <dbReference type="NCBI Taxonomy" id="1712261"/>
    <lineage>
        <taxon>Bacteria</taxon>
        <taxon>Pseudomonadati</taxon>
        <taxon>Pseudomonadota</taxon>
        <taxon>Alphaproteobacteria</taxon>
        <taxon>Hyphomicrobiales</taxon>
        <taxon>Parvibaculaceae</taxon>
        <taxon>Pyruvatibacter</taxon>
    </lineage>
</organism>
<dbReference type="RefSeq" id="WP_160587497.1">
    <property type="nucleotide sequence ID" value="NZ_BMHN01000001.1"/>
</dbReference>
<reference evidence="1 2" key="1">
    <citation type="journal article" date="2016" name="Int. J. Syst. Evol. Microbiol.">
        <title>Pyruvatibacter mobilis gen. nov., sp. nov., a marine bacterium from the culture broth of Picochlorum sp. 122.</title>
        <authorList>
            <person name="Wang G."/>
            <person name="Tang M."/>
            <person name="Wu H."/>
            <person name="Dai S."/>
            <person name="Li T."/>
            <person name="Chen C."/>
            <person name="He H."/>
            <person name="Fan J."/>
            <person name="Xiang W."/>
            <person name="Li X."/>
        </authorList>
    </citation>
    <scope>NUCLEOTIDE SEQUENCE [LARGE SCALE GENOMIC DNA]</scope>
    <source>
        <strain evidence="1 2">GYP-11</strain>
    </source>
</reference>
<dbReference type="PANTHER" id="PTHR30050:SF5">
    <property type="entry name" value="DNAA REGULATORY INACTIVATOR HDA"/>
    <property type="match status" value="1"/>
</dbReference>
<dbReference type="PANTHER" id="PTHR30050">
    <property type="entry name" value="CHROMOSOMAL REPLICATION INITIATOR PROTEIN DNAA"/>
    <property type="match status" value="1"/>
</dbReference>
<dbReference type="OrthoDB" id="7390113at2"/>
<dbReference type="Gene3D" id="1.10.8.60">
    <property type="match status" value="1"/>
</dbReference>
<protein>
    <recommendedName>
        <fullName evidence="3">Chromosomal replication initiator protein DnaA domain-containing protein</fullName>
    </recommendedName>
</protein>
<dbReference type="GO" id="GO:0003688">
    <property type="term" value="F:DNA replication origin binding"/>
    <property type="evidence" value="ECO:0007669"/>
    <property type="project" value="TreeGrafter"/>
</dbReference>
<proteinExistence type="predicted"/>
<dbReference type="Gene3D" id="3.40.50.300">
    <property type="entry name" value="P-loop containing nucleotide triphosphate hydrolases"/>
    <property type="match status" value="1"/>
</dbReference>
<dbReference type="AlphaFoldDB" id="A0A845QAA0"/>
<keyword evidence="2" id="KW-1185">Reference proteome</keyword>
<gene>
    <name evidence="1" type="ORF">GTQ45_07330</name>
</gene>
<dbReference type="Proteomes" id="UP000470384">
    <property type="component" value="Unassembled WGS sequence"/>
</dbReference>
<dbReference type="GO" id="GO:0006270">
    <property type="term" value="P:DNA replication initiation"/>
    <property type="evidence" value="ECO:0007669"/>
    <property type="project" value="TreeGrafter"/>
</dbReference>
<evidence type="ECO:0008006" key="3">
    <source>
        <dbReference type="Google" id="ProtNLM"/>
    </source>
</evidence>
<evidence type="ECO:0000313" key="1">
    <source>
        <dbReference type="EMBL" id="NBG95543.1"/>
    </source>
</evidence>
<name>A0A845QAA0_9HYPH</name>
<dbReference type="EMBL" id="WXYQ01000005">
    <property type="protein sequence ID" value="NBG95543.1"/>
    <property type="molecule type" value="Genomic_DNA"/>
</dbReference>
<dbReference type="GeneID" id="300654991"/>
<comment type="caution">
    <text evidence="1">The sequence shown here is derived from an EMBL/GenBank/DDBJ whole genome shotgun (WGS) entry which is preliminary data.</text>
</comment>
<dbReference type="GO" id="GO:0005886">
    <property type="term" value="C:plasma membrane"/>
    <property type="evidence" value="ECO:0007669"/>
    <property type="project" value="TreeGrafter"/>
</dbReference>
<sequence>MSAPGPQLPLPLAHRAAQGREDFLVSDSNAVAVTWIDRWPDWPQPVAVLVGPAGSGKSHLADVWRSKARALPCEAQALRKEDVPELLATKALVVENLHQLRDPEALFHLLNFARETGAFLLLTSAESPAALHFPLPDLMSRLNAAPTVQLHAPDEMLLLQLIAKHFADRGVHATPTMLEYISNRIDRSAHAARDVVQRIDMHALSHGKRLNMSVIRDVLNAPADAG</sequence>
<accession>A0A845QAA0</accession>
<dbReference type="SUPFAM" id="SSF52540">
    <property type="entry name" value="P-loop containing nucleoside triphosphate hydrolases"/>
    <property type="match status" value="1"/>
</dbReference>
<dbReference type="InterPro" id="IPR027417">
    <property type="entry name" value="P-loop_NTPase"/>
</dbReference>
<evidence type="ECO:0000313" key="2">
    <source>
        <dbReference type="Proteomes" id="UP000470384"/>
    </source>
</evidence>